<dbReference type="Proteomes" id="UP001487305">
    <property type="component" value="Unassembled WGS sequence"/>
</dbReference>
<reference evidence="2 3" key="1">
    <citation type="submission" date="2024-04" db="EMBL/GenBank/DDBJ databases">
        <title>Human intestinal bacterial collection.</title>
        <authorList>
            <person name="Pauvert C."/>
            <person name="Hitch T.C.A."/>
            <person name="Clavel T."/>
        </authorList>
    </citation>
    <scope>NUCLEOTIDE SEQUENCE [LARGE SCALE GENOMIC DNA]</scope>
    <source>
        <strain evidence="2 3">CLA-KB-H42</strain>
    </source>
</reference>
<dbReference type="InterPro" id="IPR024294">
    <property type="entry name" value="DUF3810"/>
</dbReference>
<keyword evidence="1" id="KW-1133">Transmembrane helix</keyword>
<keyword evidence="1" id="KW-0812">Transmembrane</keyword>
<dbReference type="EMBL" id="JBBNOP010000002">
    <property type="protein sequence ID" value="MEQ3361864.1"/>
    <property type="molecule type" value="Genomic_DNA"/>
</dbReference>
<organism evidence="2 3">
    <name type="scientific">Raoultibacter massiliensis</name>
    <dbReference type="NCBI Taxonomy" id="1852371"/>
    <lineage>
        <taxon>Bacteria</taxon>
        <taxon>Bacillati</taxon>
        <taxon>Actinomycetota</taxon>
        <taxon>Coriobacteriia</taxon>
        <taxon>Eggerthellales</taxon>
        <taxon>Eggerthellaceae</taxon>
        <taxon>Raoultibacter</taxon>
    </lineage>
</organism>
<name>A0ABV1J9X7_9ACTN</name>
<sequence length="382" mass="42434">MEASAEKEGAKISCHGARRFLLKRLLFIPLGAIAFATTLYAQGNPAWTEQVYSLSAYPIVSTTVGFLPSLASFSVAEWLAVFLLLFFLGYVVYYIRKMVVNRSERGTTAYRGVAGAVAMLSVVYFCFTFTGGLNYYRYTFTHYTGYEVEEHSVDELEQLCVSLADGLNETRGQLEDDADVFSLEPGDFERYAHLSVEAVQLLAEQYPVLERPLYSTPKPVILSELMSQAGIAGIFVPFTMESNINVNEPLFTLPFTMSHELAHQCGFMREDEANFIAYLACKQIDDPLVRYSGLYSAFTRSISALAKVDPEAASKVRAGLSSEVQRDMEQSSRHYARYDGVIADISTSVNDTYLKANNQADGVGGYGRMVDLLLAEQRATAR</sequence>
<evidence type="ECO:0000313" key="2">
    <source>
        <dbReference type="EMBL" id="MEQ3361864.1"/>
    </source>
</evidence>
<feature type="transmembrane region" description="Helical" evidence="1">
    <location>
        <begin position="116"/>
        <end position="136"/>
    </location>
</feature>
<proteinExistence type="predicted"/>
<comment type="caution">
    <text evidence="2">The sequence shown here is derived from an EMBL/GenBank/DDBJ whole genome shotgun (WGS) entry which is preliminary data.</text>
</comment>
<protein>
    <submittedName>
        <fullName evidence="2">DUF3810 domain-containing protein</fullName>
    </submittedName>
</protein>
<feature type="transmembrane region" description="Helical" evidence="1">
    <location>
        <begin position="75"/>
        <end position="95"/>
    </location>
</feature>
<evidence type="ECO:0000313" key="3">
    <source>
        <dbReference type="Proteomes" id="UP001487305"/>
    </source>
</evidence>
<keyword evidence="3" id="KW-1185">Reference proteome</keyword>
<dbReference type="Pfam" id="PF12725">
    <property type="entry name" value="DUF3810"/>
    <property type="match status" value="1"/>
</dbReference>
<gene>
    <name evidence="2" type="ORF">AAA083_02610</name>
</gene>
<feature type="transmembrane region" description="Helical" evidence="1">
    <location>
        <begin position="21"/>
        <end position="41"/>
    </location>
</feature>
<evidence type="ECO:0000256" key="1">
    <source>
        <dbReference type="SAM" id="Phobius"/>
    </source>
</evidence>
<keyword evidence="1" id="KW-0472">Membrane</keyword>
<dbReference type="RefSeq" id="WP_102373452.1">
    <property type="nucleotide sequence ID" value="NZ_JBBNOP010000002.1"/>
</dbReference>
<accession>A0ABV1J9X7</accession>